<dbReference type="PROSITE" id="PS00908">
    <property type="entry name" value="MR_MLE_1"/>
    <property type="match status" value="1"/>
</dbReference>
<evidence type="ECO:0000313" key="3">
    <source>
        <dbReference type="EMBL" id="NYE70533.1"/>
    </source>
</evidence>
<dbReference type="Proteomes" id="UP000569914">
    <property type="component" value="Unassembled WGS sequence"/>
</dbReference>
<protein>
    <submittedName>
        <fullName evidence="3">Galactonate dehydratase</fullName>
        <ecNumber evidence="3">4.2.1.6</ecNumber>
    </submittedName>
</protein>
<evidence type="ECO:0000259" key="2">
    <source>
        <dbReference type="SMART" id="SM00922"/>
    </source>
</evidence>
<dbReference type="PROSITE" id="PS00909">
    <property type="entry name" value="MR_MLE_2"/>
    <property type="match status" value="1"/>
</dbReference>
<dbReference type="InterPro" id="IPR013342">
    <property type="entry name" value="Mandelate_racemase_C"/>
</dbReference>
<reference evidence="3 4" key="1">
    <citation type="submission" date="2020-07" db="EMBL/GenBank/DDBJ databases">
        <title>Sequencing the genomes of 1000 actinobacteria strains.</title>
        <authorList>
            <person name="Klenk H.-P."/>
        </authorList>
    </citation>
    <scope>NUCLEOTIDE SEQUENCE [LARGE SCALE GENOMIC DNA]</scope>
    <source>
        <strain evidence="3 4">DSM 22083</strain>
    </source>
</reference>
<dbReference type="AlphaFoldDB" id="A0A7Y9I594"/>
<dbReference type="InterPro" id="IPR029017">
    <property type="entry name" value="Enolase-like_N"/>
</dbReference>
<dbReference type="InterPro" id="IPR034593">
    <property type="entry name" value="DgoD-like"/>
</dbReference>
<dbReference type="SMART" id="SM00922">
    <property type="entry name" value="MR_MLE"/>
    <property type="match status" value="1"/>
</dbReference>
<feature type="domain" description="Mandelate racemase/muconate lactonizing enzyme C-terminal" evidence="2">
    <location>
        <begin position="137"/>
        <end position="242"/>
    </location>
</feature>
<dbReference type="SUPFAM" id="SSF54826">
    <property type="entry name" value="Enolase N-terminal domain-like"/>
    <property type="match status" value="1"/>
</dbReference>
<dbReference type="PANTHER" id="PTHR48080">
    <property type="entry name" value="D-GALACTONATE DEHYDRATASE-RELATED"/>
    <property type="match status" value="1"/>
</dbReference>
<dbReference type="Pfam" id="PF02746">
    <property type="entry name" value="MR_MLE_N"/>
    <property type="match status" value="1"/>
</dbReference>
<organism evidence="3 4">
    <name type="scientific">Microlunatus parietis</name>
    <dbReference type="NCBI Taxonomy" id="682979"/>
    <lineage>
        <taxon>Bacteria</taxon>
        <taxon>Bacillati</taxon>
        <taxon>Actinomycetota</taxon>
        <taxon>Actinomycetes</taxon>
        <taxon>Propionibacteriales</taxon>
        <taxon>Propionibacteriaceae</taxon>
        <taxon>Microlunatus</taxon>
    </lineage>
</organism>
<evidence type="ECO:0000313" key="4">
    <source>
        <dbReference type="Proteomes" id="UP000569914"/>
    </source>
</evidence>
<evidence type="ECO:0000256" key="1">
    <source>
        <dbReference type="ARBA" id="ARBA00023239"/>
    </source>
</evidence>
<dbReference type="RefSeq" id="WP_179750077.1">
    <property type="nucleotide sequence ID" value="NZ_JACCBU010000001.1"/>
</dbReference>
<dbReference type="InterPro" id="IPR029065">
    <property type="entry name" value="Enolase_C-like"/>
</dbReference>
<dbReference type="Pfam" id="PF13378">
    <property type="entry name" value="MR_MLE_C"/>
    <property type="match status" value="1"/>
</dbReference>
<accession>A0A7Y9I594</accession>
<comment type="caution">
    <text evidence="3">The sequence shown here is derived from an EMBL/GenBank/DDBJ whole genome shotgun (WGS) entry which is preliminary data.</text>
</comment>
<dbReference type="EMBL" id="JACCBU010000001">
    <property type="protein sequence ID" value="NYE70533.1"/>
    <property type="molecule type" value="Genomic_DNA"/>
</dbReference>
<dbReference type="SFLD" id="SFLDG00179">
    <property type="entry name" value="mandelate_racemase"/>
    <property type="match status" value="1"/>
</dbReference>
<dbReference type="NCBIfam" id="NF010624">
    <property type="entry name" value="PRK14017.1"/>
    <property type="match status" value="1"/>
</dbReference>
<keyword evidence="1 3" id="KW-0456">Lyase</keyword>
<dbReference type="InterPro" id="IPR018110">
    <property type="entry name" value="Mandel_Rmase/mucon_lact_enz_CS"/>
</dbReference>
<dbReference type="EC" id="4.2.1.6" evidence="3"/>
<dbReference type="GO" id="GO:0009063">
    <property type="term" value="P:amino acid catabolic process"/>
    <property type="evidence" value="ECO:0007669"/>
    <property type="project" value="InterPro"/>
</dbReference>
<proteinExistence type="predicted"/>
<dbReference type="Gene3D" id="3.20.20.120">
    <property type="entry name" value="Enolase-like C-terminal domain"/>
    <property type="match status" value="1"/>
</dbReference>
<dbReference type="PANTHER" id="PTHR48080:SF2">
    <property type="entry name" value="D-GALACTONATE DEHYDRATASE"/>
    <property type="match status" value="1"/>
</dbReference>
<dbReference type="InterPro" id="IPR036849">
    <property type="entry name" value="Enolase-like_C_sf"/>
</dbReference>
<dbReference type="InterPro" id="IPR013341">
    <property type="entry name" value="Mandelate_racemase_N_dom"/>
</dbReference>
<sequence length="387" mass="41529">MKITDVDTVVCDAGMRNWVFVRVRTDQGLVGWGEASTEWRTHSIVGAVRDFVPLLIGEDPYRIEHLWQKLFRQQFWKGGVITMSALSGIDQALHDLKAQALGVPLYELLGGRVRDRIRLYDHLGGGDPDAVYGALSAERFADSARRSVEAGFDAVKVLAVPMGAGLPSGAALRTTDRVMAAVRDAVGDEVEIMIDLHGRCTPAAAIAFAGVLRPYRPWFLEEPCQPELVEELPGIAAGAGIPIALGERLSGRGEFLRVLRTGAVAVLQPDVCHCGGLSELRRIAGLAEAFGVTLAPHNPLGPIATAHNLHFAMATSNWLIQEQMRAAAPIWDDILTTPLEFADGYAVPPPGVGLGTAVNEAVAAAHPGTETEVQLSTRLPDGSLCDW</sequence>
<dbReference type="GO" id="GO:0008869">
    <property type="term" value="F:galactonate dehydratase activity"/>
    <property type="evidence" value="ECO:0007669"/>
    <property type="project" value="UniProtKB-EC"/>
</dbReference>
<gene>
    <name evidence="3" type="ORF">BKA15_001862</name>
</gene>
<dbReference type="SFLD" id="SFLDS00001">
    <property type="entry name" value="Enolase"/>
    <property type="match status" value="1"/>
</dbReference>
<name>A0A7Y9I594_9ACTN</name>
<keyword evidence="4" id="KW-1185">Reference proteome</keyword>
<dbReference type="SUPFAM" id="SSF51604">
    <property type="entry name" value="Enolase C-terminal domain-like"/>
    <property type="match status" value="1"/>
</dbReference>
<dbReference type="Gene3D" id="3.30.390.10">
    <property type="entry name" value="Enolase-like, N-terminal domain"/>
    <property type="match status" value="1"/>
</dbReference>